<dbReference type="SUPFAM" id="SSF88946">
    <property type="entry name" value="Sigma2 domain of RNA polymerase sigma factors"/>
    <property type="match status" value="1"/>
</dbReference>
<dbReference type="PANTHER" id="PTHR43133">
    <property type="entry name" value="RNA POLYMERASE ECF-TYPE SIGMA FACTO"/>
    <property type="match status" value="1"/>
</dbReference>
<feature type="domain" description="RNA polymerase sigma-70 region 2" evidence="5">
    <location>
        <begin position="35"/>
        <end position="101"/>
    </location>
</feature>
<evidence type="ECO:0000256" key="2">
    <source>
        <dbReference type="ARBA" id="ARBA00023015"/>
    </source>
</evidence>
<keyword evidence="4" id="KW-0804">Transcription</keyword>
<dbReference type="RefSeq" id="WP_142611537.1">
    <property type="nucleotide sequence ID" value="NZ_VIJZ01000001.1"/>
</dbReference>
<keyword evidence="2" id="KW-0805">Transcription regulation</keyword>
<dbReference type="Pfam" id="PF04542">
    <property type="entry name" value="Sigma70_r2"/>
    <property type="match status" value="1"/>
</dbReference>
<evidence type="ECO:0000256" key="1">
    <source>
        <dbReference type="ARBA" id="ARBA00010641"/>
    </source>
</evidence>
<dbReference type="PANTHER" id="PTHR43133:SF51">
    <property type="entry name" value="RNA POLYMERASE SIGMA FACTOR"/>
    <property type="match status" value="1"/>
</dbReference>
<dbReference type="InterPro" id="IPR013325">
    <property type="entry name" value="RNA_pol_sigma_r2"/>
</dbReference>
<proteinExistence type="inferred from homology"/>
<feature type="domain" description="RNA polymerase sigma factor 70 region 4 type 2" evidence="6">
    <location>
        <begin position="125"/>
        <end position="175"/>
    </location>
</feature>
<comment type="caution">
    <text evidence="7">The sequence shown here is derived from an EMBL/GenBank/DDBJ whole genome shotgun (WGS) entry which is preliminary data.</text>
</comment>
<comment type="similarity">
    <text evidence="1">Belongs to the sigma-70 factor family. ECF subfamily.</text>
</comment>
<evidence type="ECO:0000259" key="5">
    <source>
        <dbReference type="Pfam" id="PF04542"/>
    </source>
</evidence>
<evidence type="ECO:0000313" key="7">
    <source>
        <dbReference type="EMBL" id="TQS00949.1"/>
    </source>
</evidence>
<dbReference type="Gene3D" id="1.10.10.10">
    <property type="entry name" value="Winged helix-like DNA-binding domain superfamily/Winged helix DNA-binding domain"/>
    <property type="match status" value="1"/>
</dbReference>
<dbReference type="InterPro" id="IPR036388">
    <property type="entry name" value="WH-like_DNA-bd_sf"/>
</dbReference>
<dbReference type="SUPFAM" id="SSF88659">
    <property type="entry name" value="Sigma3 and sigma4 domains of RNA polymerase sigma factors"/>
    <property type="match status" value="1"/>
</dbReference>
<reference evidence="7 8" key="1">
    <citation type="submission" date="2019-07" db="EMBL/GenBank/DDBJ databases">
        <title>Paenibacillus ottowii sp. nov. isolated from a fermentation system processing bovine manure.</title>
        <authorList>
            <person name="Velazquez L.F."/>
            <person name="Rajbanshi S."/>
            <person name="Guan S."/>
            <person name="Hinchee M."/>
            <person name="Welsh A."/>
        </authorList>
    </citation>
    <scope>NUCLEOTIDE SEQUENCE [LARGE SCALE GENOMIC DNA]</scope>
    <source>
        <strain evidence="7 8">MS2379</strain>
    </source>
</reference>
<dbReference type="EMBL" id="VIJZ01000001">
    <property type="protein sequence ID" value="TQS00949.1"/>
    <property type="molecule type" value="Genomic_DNA"/>
</dbReference>
<organism evidence="7 8">
    <name type="scientific">Paenibacillus ottowii</name>
    <dbReference type="NCBI Taxonomy" id="2315729"/>
    <lineage>
        <taxon>Bacteria</taxon>
        <taxon>Bacillati</taxon>
        <taxon>Bacillota</taxon>
        <taxon>Bacilli</taxon>
        <taxon>Bacillales</taxon>
        <taxon>Paenibacillaceae</taxon>
        <taxon>Paenibacillus</taxon>
    </lineage>
</organism>
<evidence type="ECO:0000313" key="8">
    <source>
        <dbReference type="Proteomes" id="UP000319219"/>
    </source>
</evidence>
<dbReference type="InterPro" id="IPR013324">
    <property type="entry name" value="RNA_pol_sigma_r3/r4-like"/>
</dbReference>
<dbReference type="NCBIfam" id="TIGR02937">
    <property type="entry name" value="sigma70-ECF"/>
    <property type="match status" value="1"/>
</dbReference>
<sequence>MQATIPGDPKDKYSQIELAVERVKAGEQQAYEIIIRQFERQMYTYCFYILKNHEATEDAVQDIFIRAYENLHQYSKQTSFSAWLYKMAYHHLMNIKRKHSRWLKLVQQVKEQEPIAQVSPHKSVIEELLTYLTPEERHILLLKAVEQYSFEEISNIMGLKSATIRKKYERLRRKLLDQRSKGGLVNGQTSNTTL</sequence>
<accession>A0ABY3B9B4</accession>
<dbReference type="Pfam" id="PF08281">
    <property type="entry name" value="Sigma70_r4_2"/>
    <property type="match status" value="1"/>
</dbReference>
<dbReference type="InterPro" id="IPR039425">
    <property type="entry name" value="RNA_pol_sigma-70-like"/>
</dbReference>
<name>A0ABY3B9B4_9BACL</name>
<keyword evidence="3" id="KW-0731">Sigma factor</keyword>
<evidence type="ECO:0000259" key="6">
    <source>
        <dbReference type="Pfam" id="PF08281"/>
    </source>
</evidence>
<dbReference type="Gene3D" id="1.10.1740.10">
    <property type="match status" value="1"/>
</dbReference>
<protein>
    <submittedName>
        <fullName evidence="7">RNA polymerase sigma factor</fullName>
    </submittedName>
</protein>
<evidence type="ECO:0000256" key="4">
    <source>
        <dbReference type="ARBA" id="ARBA00023163"/>
    </source>
</evidence>
<keyword evidence="8" id="KW-1185">Reference proteome</keyword>
<evidence type="ECO:0000256" key="3">
    <source>
        <dbReference type="ARBA" id="ARBA00023082"/>
    </source>
</evidence>
<dbReference type="InterPro" id="IPR013249">
    <property type="entry name" value="RNA_pol_sigma70_r4_t2"/>
</dbReference>
<dbReference type="Proteomes" id="UP000319219">
    <property type="component" value="Unassembled WGS sequence"/>
</dbReference>
<dbReference type="InterPro" id="IPR014284">
    <property type="entry name" value="RNA_pol_sigma-70_dom"/>
</dbReference>
<dbReference type="InterPro" id="IPR007627">
    <property type="entry name" value="RNA_pol_sigma70_r2"/>
</dbReference>
<gene>
    <name evidence="7" type="ORF">FKV70_00975</name>
</gene>